<evidence type="ECO:0000256" key="1">
    <source>
        <dbReference type="SAM" id="MobiDB-lite"/>
    </source>
</evidence>
<accession>A0A0L9V421</accession>
<proteinExistence type="predicted"/>
<evidence type="ECO:0000313" key="3">
    <source>
        <dbReference type="Proteomes" id="UP000053144"/>
    </source>
</evidence>
<evidence type="ECO:0000313" key="2">
    <source>
        <dbReference type="EMBL" id="KOM49687.1"/>
    </source>
</evidence>
<name>A0A0L9V421_PHAAN</name>
<dbReference type="Proteomes" id="UP000053144">
    <property type="component" value="Chromosome 8"/>
</dbReference>
<feature type="region of interest" description="Disordered" evidence="1">
    <location>
        <begin position="29"/>
        <end position="58"/>
    </location>
</feature>
<reference evidence="3" key="1">
    <citation type="journal article" date="2015" name="Proc. Natl. Acad. Sci. U.S.A.">
        <title>Genome sequencing of adzuki bean (Vigna angularis) provides insight into high starch and low fat accumulation and domestication.</title>
        <authorList>
            <person name="Yang K."/>
            <person name="Tian Z."/>
            <person name="Chen C."/>
            <person name="Luo L."/>
            <person name="Zhao B."/>
            <person name="Wang Z."/>
            <person name="Yu L."/>
            <person name="Li Y."/>
            <person name="Sun Y."/>
            <person name="Li W."/>
            <person name="Chen Y."/>
            <person name="Li Y."/>
            <person name="Zhang Y."/>
            <person name="Ai D."/>
            <person name="Zhao J."/>
            <person name="Shang C."/>
            <person name="Ma Y."/>
            <person name="Wu B."/>
            <person name="Wang M."/>
            <person name="Gao L."/>
            <person name="Sun D."/>
            <person name="Zhang P."/>
            <person name="Guo F."/>
            <person name="Wang W."/>
            <person name="Li Y."/>
            <person name="Wang J."/>
            <person name="Varshney R.K."/>
            <person name="Wang J."/>
            <person name="Ling H.Q."/>
            <person name="Wan P."/>
        </authorList>
    </citation>
    <scope>NUCLEOTIDE SEQUENCE</scope>
    <source>
        <strain evidence="3">cv. Jingnong 6</strain>
    </source>
</reference>
<sequence>MAINSPQINRPSSPDVTVVEEHPFVRKWKGEQAVEKPSSSKKMKDSQEPSDRLIPNGMRSSAFNLGHKIAFNMDEYEKKVVEGMTEQQMADTAMEFGCRTAMVNWHLAYASDRGVMRTEWKKVQTQLKRVITSLRKERDALLLTTVGDKEIMEEMGVDFDPRKDVYQGHLVSLSEIPEGALLESEPAETEENVVTKTPITREIREEDPIVPSTNAVDVVHVE</sequence>
<feature type="compositionally biased region" description="Basic and acidic residues" evidence="1">
    <location>
        <begin position="42"/>
        <end position="51"/>
    </location>
</feature>
<organism evidence="2 3">
    <name type="scientific">Phaseolus angularis</name>
    <name type="common">Azuki bean</name>
    <name type="synonym">Vigna angularis</name>
    <dbReference type="NCBI Taxonomy" id="3914"/>
    <lineage>
        <taxon>Eukaryota</taxon>
        <taxon>Viridiplantae</taxon>
        <taxon>Streptophyta</taxon>
        <taxon>Embryophyta</taxon>
        <taxon>Tracheophyta</taxon>
        <taxon>Spermatophyta</taxon>
        <taxon>Magnoliopsida</taxon>
        <taxon>eudicotyledons</taxon>
        <taxon>Gunneridae</taxon>
        <taxon>Pentapetalae</taxon>
        <taxon>rosids</taxon>
        <taxon>fabids</taxon>
        <taxon>Fabales</taxon>
        <taxon>Fabaceae</taxon>
        <taxon>Papilionoideae</taxon>
        <taxon>50 kb inversion clade</taxon>
        <taxon>NPAAA clade</taxon>
        <taxon>indigoferoid/millettioid clade</taxon>
        <taxon>Phaseoleae</taxon>
        <taxon>Vigna</taxon>
    </lineage>
</organism>
<dbReference type="Gramene" id="KOM49687">
    <property type="protein sequence ID" value="KOM49687"/>
    <property type="gene ID" value="LR48_Vigan08g051400"/>
</dbReference>
<dbReference type="AlphaFoldDB" id="A0A0L9V421"/>
<protein>
    <submittedName>
        <fullName evidence="2">Uncharacterized protein</fullName>
    </submittedName>
</protein>
<dbReference type="EMBL" id="CM003378">
    <property type="protein sequence ID" value="KOM49687.1"/>
    <property type="molecule type" value="Genomic_DNA"/>
</dbReference>
<gene>
    <name evidence="2" type="ORF">LR48_Vigan08g051400</name>
</gene>